<dbReference type="PRINTS" id="PR00723">
    <property type="entry name" value="SUBTILISIN"/>
</dbReference>
<dbReference type="FunFam" id="2.60.120.380:FF:000013">
    <property type="entry name" value="Alkaline serine protease"/>
    <property type="match status" value="1"/>
</dbReference>
<dbReference type="PROSITE" id="PS00137">
    <property type="entry name" value="SUBTILASE_HIS"/>
    <property type="match status" value="1"/>
</dbReference>
<organism evidence="15 16">
    <name type="scientific">Marilutibacter maris</name>
    <dbReference type="NCBI Taxonomy" id="1605891"/>
    <lineage>
        <taxon>Bacteria</taxon>
        <taxon>Pseudomonadati</taxon>
        <taxon>Pseudomonadota</taxon>
        <taxon>Gammaproteobacteria</taxon>
        <taxon>Lysobacterales</taxon>
        <taxon>Lysobacteraceae</taxon>
        <taxon>Marilutibacter</taxon>
    </lineage>
</organism>
<sequence>MLAAGAGHAADAELRLAKAPIEGRYIVVLRDDVASLAAEAQTAARPSVANVARDLVRNRGRGRANIVATYRSVLRGFVVEADDEALARLLADDRVAYIEEDGYMSVSATQNNATWGIDRIDQRNLPLSGSYTYNTTAGNVHAYIIDTGIRASHNDFGGRVGSGYTAINDGNGTNDCHGHGTHVAGTVGSATWGVAKGVSLYPVRVLGCDGSGSNSGVIAGMDWVAQNHVKPAVANMSLGGGASTSTDQAVDRMVNAGVTVVVAAGNDSSNACNYSPARAASAITVGSTTSSDARSSFSNYGTCLDLFAPGSSITSTWNSSNSATNTISGTSMASPHVAGVAALYLAGNPNASPGQVTSAIENSATPNKVGNPGSGSPNLLLYSLFGSDPDPDPDPTPGELQKGVAVSVSGASGSETRYTFAVPTGASDLSFVTSGGSGDADLYVRFGAAPTTSTYDCRPYQNGNNERCDFASPQAGTWHVMLRGYSAYSNVSLVADYGIGGGDAPCTGCTQYSGSLAGTGSSQVQPGGTYYQAAAGTHNGWLQGPSGTDFDLELYRWNGSGWSKVAESITPTSVESVSYNGSAGYYYWRVLSYSGSGSYDLWLDTP</sequence>
<evidence type="ECO:0000259" key="13">
    <source>
        <dbReference type="Pfam" id="PF04151"/>
    </source>
</evidence>
<evidence type="ECO:0000313" key="16">
    <source>
        <dbReference type="Proteomes" id="UP000249447"/>
    </source>
</evidence>
<feature type="region of interest" description="Disordered" evidence="11">
    <location>
        <begin position="354"/>
        <end position="373"/>
    </location>
</feature>
<feature type="compositionally biased region" description="Polar residues" evidence="11">
    <location>
        <begin position="354"/>
        <end position="368"/>
    </location>
</feature>
<accession>A0A2U9T828</accession>
<dbReference type="SUPFAM" id="SSF89260">
    <property type="entry name" value="Collagen-binding domain"/>
    <property type="match status" value="1"/>
</dbReference>
<dbReference type="InterPro" id="IPR050131">
    <property type="entry name" value="Peptidase_S8_subtilisin-like"/>
</dbReference>
<dbReference type="PROSITE" id="PS00138">
    <property type="entry name" value="SUBTILASE_SER"/>
    <property type="match status" value="1"/>
</dbReference>
<name>A0A2U9T828_9GAMM</name>
<comment type="subcellular location">
    <subcellularLocation>
        <location evidence="1">Secreted</location>
    </subcellularLocation>
</comment>
<feature type="active site" description="Charge relay system" evidence="8 9">
    <location>
        <position position="146"/>
    </location>
</feature>
<keyword evidence="3" id="KW-0964">Secreted</keyword>
<evidence type="ECO:0000256" key="3">
    <source>
        <dbReference type="ARBA" id="ARBA00022525"/>
    </source>
</evidence>
<dbReference type="Gene3D" id="3.30.70.80">
    <property type="entry name" value="Peptidase S8 propeptide/proteinase inhibitor I9"/>
    <property type="match status" value="1"/>
</dbReference>
<keyword evidence="16" id="KW-1185">Reference proteome</keyword>
<dbReference type="InterPro" id="IPR010259">
    <property type="entry name" value="S8pro/Inhibitor_I9"/>
</dbReference>
<dbReference type="Pfam" id="PF05922">
    <property type="entry name" value="Inhibitor_I9"/>
    <property type="match status" value="1"/>
</dbReference>
<evidence type="ECO:0000256" key="8">
    <source>
        <dbReference type="PIRSR" id="PIRSR615500-1"/>
    </source>
</evidence>
<evidence type="ECO:0000256" key="2">
    <source>
        <dbReference type="ARBA" id="ARBA00011073"/>
    </source>
</evidence>
<keyword evidence="4 9" id="KW-0645">Protease</keyword>
<evidence type="ECO:0000256" key="4">
    <source>
        <dbReference type="ARBA" id="ARBA00022670"/>
    </source>
</evidence>
<dbReference type="GO" id="GO:0006508">
    <property type="term" value="P:proteolysis"/>
    <property type="evidence" value="ECO:0007669"/>
    <property type="project" value="UniProtKB-KW"/>
</dbReference>
<dbReference type="InterPro" id="IPR036852">
    <property type="entry name" value="Peptidase_S8/S53_dom_sf"/>
</dbReference>
<dbReference type="InterPro" id="IPR000209">
    <property type="entry name" value="Peptidase_S8/S53_dom"/>
</dbReference>
<evidence type="ECO:0000259" key="14">
    <source>
        <dbReference type="Pfam" id="PF05922"/>
    </source>
</evidence>
<dbReference type="Proteomes" id="UP000249447">
    <property type="component" value="Chromosome"/>
</dbReference>
<dbReference type="EMBL" id="CP029843">
    <property type="protein sequence ID" value="AWV08731.1"/>
    <property type="molecule type" value="Genomic_DNA"/>
</dbReference>
<dbReference type="KEGG" id="lmb:C9I47_3062"/>
<dbReference type="Gene3D" id="3.40.50.200">
    <property type="entry name" value="Peptidase S8/S53 domain"/>
    <property type="match status" value="1"/>
</dbReference>
<dbReference type="CDD" id="cd04077">
    <property type="entry name" value="Peptidases_S8_PCSK9_ProteinaseK_like"/>
    <property type="match status" value="1"/>
</dbReference>
<evidence type="ECO:0000313" key="15">
    <source>
        <dbReference type="EMBL" id="AWV08731.1"/>
    </source>
</evidence>
<dbReference type="PROSITE" id="PS51892">
    <property type="entry name" value="SUBTILASE"/>
    <property type="match status" value="1"/>
</dbReference>
<evidence type="ECO:0000256" key="10">
    <source>
        <dbReference type="RuleBase" id="RU003355"/>
    </source>
</evidence>
<dbReference type="OrthoDB" id="9790784at2"/>
<dbReference type="PANTHER" id="PTHR43806:SF11">
    <property type="entry name" value="CEREVISIN-RELATED"/>
    <property type="match status" value="1"/>
</dbReference>
<feature type="domain" description="Inhibitor I9" evidence="14">
    <location>
        <begin position="24"/>
        <end position="104"/>
    </location>
</feature>
<feature type="active site" description="Charge relay system" evidence="8 9">
    <location>
        <position position="179"/>
    </location>
</feature>
<dbReference type="InterPro" id="IPR037045">
    <property type="entry name" value="S8pro/Inhibitor_I9_sf"/>
</dbReference>
<feature type="domain" description="Peptidase S8/S53" evidence="12">
    <location>
        <begin position="144"/>
        <end position="368"/>
    </location>
</feature>
<evidence type="ECO:0000256" key="7">
    <source>
        <dbReference type="ARBA" id="ARBA00023145"/>
    </source>
</evidence>
<evidence type="ECO:0000256" key="5">
    <source>
        <dbReference type="ARBA" id="ARBA00022801"/>
    </source>
</evidence>
<feature type="active site" description="Charge relay system" evidence="8 9">
    <location>
        <position position="331"/>
    </location>
</feature>
<dbReference type="InterPro" id="IPR015500">
    <property type="entry name" value="Peptidase_S8_subtilisin-rel"/>
</dbReference>
<dbReference type="InterPro" id="IPR023827">
    <property type="entry name" value="Peptidase_S8_Asp-AS"/>
</dbReference>
<dbReference type="GO" id="GO:0004252">
    <property type="term" value="F:serine-type endopeptidase activity"/>
    <property type="evidence" value="ECO:0007669"/>
    <property type="project" value="UniProtKB-UniRule"/>
</dbReference>
<dbReference type="PROSITE" id="PS00136">
    <property type="entry name" value="SUBTILASE_ASP"/>
    <property type="match status" value="1"/>
</dbReference>
<dbReference type="Pfam" id="PF04151">
    <property type="entry name" value="PPC"/>
    <property type="match status" value="1"/>
</dbReference>
<dbReference type="InterPro" id="IPR022398">
    <property type="entry name" value="Peptidase_S8_His-AS"/>
</dbReference>
<reference evidence="15 16" key="1">
    <citation type="submission" date="2018-05" db="EMBL/GenBank/DDBJ databases">
        <title>The complete genome of Lysobacter maris HZ9B, a marine bacterium antagonistic against terrestrial plant pathogens.</title>
        <authorList>
            <person name="Zhang X.-Q."/>
        </authorList>
    </citation>
    <scope>NUCLEOTIDE SEQUENCE [LARGE SCALE GENOMIC DNA]</scope>
    <source>
        <strain evidence="15 16">HZ9B</strain>
    </source>
</reference>
<proteinExistence type="inferred from homology"/>
<dbReference type="InterPro" id="IPR023828">
    <property type="entry name" value="Peptidase_S8_Ser-AS"/>
</dbReference>
<dbReference type="AlphaFoldDB" id="A0A2U9T828"/>
<evidence type="ECO:0000256" key="11">
    <source>
        <dbReference type="SAM" id="MobiDB-lite"/>
    </source>
</evidence>
<dbReference type="PANTHER" id="PTHR43806">
    <property type="entry name" value="PEPTIDASE S8"/>
    <property type="match status" value="1"/>
</dbReference>
<evidence type="ECO:0000256" key="6">
    <source>
        <dbReference type="ARBA" id="ARBA00022825"/>
    </source>
</evidence>
<dbReference type="SUPFAM" id="SSF52743">
    <property type="entry name" value="Subtilisin-like"/>
    <property type="match status" value="1"/>
</dbReference>
<evidence type="ECO:0000256" key="1">
    <source>
        <dbReference type="ARBA" id="ARBA00004613"/>
    </source>
</evidence>
<dbReference type="Pfam" id="PF00082">
    <property type="entry name" value="Peptidase_S8"/>
    <property type="match status" value="1"/>
</dbReference>
<dbReference type="InterPro" id="IPR007280">
    <property type="entry name" value="Peptidase_C_arc/bac"/>
</dbReference>
<dbReference type="Gene3D" id="2.60.120.380">
    <property type="match status" value="2"/>
</dbReference>
<dbReference type="FunFam" id="3.40.50.200:FF:000014">
    <property type="entry name" value="Proteinase K"/>
    <property type="match status" value="1"/>
</dbReference>
<gene>
    <name evidence="15" type="ORF">C9I47_3062</name>
</gene>
<evidence type="ECO:0000259" key="12">
    <source>
        <dbReference type="Pfam" id="PF00082"/>
    </source>
</evidence>
<feature type="domain" description="Peptidase C-terminal archaeal/bacterial" evidence="13">
    <location>
        <begin position="417"/>
        <end position="484"/>
    </location>
</feature>
<keyword evidence="6 9" id="KW-0720">Serine protease</keyword>
<dbReference type="SUPFAM" id="SSF54897">
    <property type="entry name" value="Protease propeptides/inhibitors"/>
    <property type="match status" value="1"/>
</dbReference>
<keyword evidence="7" id="KW-0865">Zymogen</keyword>
<dbReference type="GO" id="GO:0005615">
    <property type="term" value="C:extracellular space"/>
    <property type="evidence" value="ECO:0007669"/>
    <property type="project" value="TreeGrafter"/>
</dbReference>
<protein>
    <submittedName>
        <fullName evidence="15">Alkaline serine protease</fullName>
    </submittedName>
</protein>
<dbReference type="InterPro" id="IPR034193">
    <property type="entry name" value="PCSK9_ProteinaseK-like"/>
</dbReference>
<keyword evidence="5 9" id="KW-0378">Hydrolase</keyword>
<comment type="similarity">
    <text evidence="2 9 10">Belongs to the peptidase S8 family.</text>
</comment>
<evidence type="ECO:0000256" key="9">
    <source>
        <dbReference type="PROSITE-ProRule" id="PRU01240"/>
    </source>
</evidence>
<feature type="region of interest" description="Disordered" evidence="11">
    <location>
        <begin position="380"/>
        <end position="401"/>
    </location>
</feature>